<sequence length="53" mass="6381">MHDIGVLLSPTDMKHTLNIYNLVKDGGKIDEMKNHIYLFIKYYDKFKNILFYE</sequence>
<dbReference type="AlphaFoldDB" id="W4IKB2"/>
<protein>
    <recommendedName>
        <fullName evidence="3">Plasmodium RESA N-terminal domain-containing protein</fullName>
    </recommendedName>
</protein>
<reference evidence="1 2" key="2">
    <citation type="submission" date="2013-02" db="EMBL/GenBank/DDBJ databases">
        <title>The Genome Sequence of Plasmodium falciparum NF135/5.C10.</title>
        <authorList>
            <consortium name="The Broad Institute Genome Sequencing Platform"/>
            <consortium name="The Broad Institute Genome Sequencing Center for Infectious Disease"/>
            <person name="Neafsey D."/>
            <person name="Cheeseman I."/>
            <person name="Volkman S."/>
            <person name="Adams J."/>
            <person name="Walker B."/>
            <person name="Young S.K."/>
            <person name="Zeng Q."/>
            <person name="Gargeya S."/>
            <person name="Fitzgerald M."/>
            <person name="Haas B."/>
            <person name="Abouelleil A."/>
            <person name="Alvarado L."/>
            <person name="Arachchi H.M."/>
            <person name="Berlin A.M."/>
            <person name="Chapman S.B."/>
            <person name="Dewar J."/>
            <person name="Goldberg J."/>
            <person name="Griggs A."/>
            <person name="Gujja S."/>
            <person name="Hansen M."/>
            <person name="Howarth C."/>
            <person name="Imamovic A."/>
            <person name="Larimer J."/>
            <person name="McCowan C."/>
            <person name="Murphy C."/>
            <person name="Neiman D."/>
            <person name="Pearson M."/>
            <person name="Priest M."/>
            <person name="Roberts A."/>
            <person name="Saif S."/>
            <person name="Shea T."/>
            <person name="Sisk P."/>
            <person name="Sykes S."/>
            <person name="Wortman J."/>
            <person name="Nusbaum C."/>
            <person name="Birren B."/>
        </authorList>
    </citation>
    <scope>NUCLEOTIDE SEQUENCE [LARGE SCALE GENOMIC DNA]</scope>
    <source>
        <strain evidence="1 2">NF135/5.C10</strain>
    </source>
</reference>
<evidence type="ECO:0008006" key="3">
    <source>
        <dbReference type="Google" id="ProtNLM"/>
    </source>
</evidence>
<organism evidence="1 2">
    <name type="scientific">Plasmodium falciparum NF135/5.C10</name>
    <dbReference type="NCBI Taxonomy" id="1036726"/>
    <lineage>
        <taxon>Eukaryota</taxon>
        <taxon>Sar</taxon>
        <taxon>Alveolata</taxon>
        <taxon>Apicomplexa</taxon>
        <taxon>Aconoidasida</taxon>
        <taxon>Haemosporida</taxon>
        <taxon>Plasmodiidae</taxon>
        <taxon>Plasmodium</taxon>
        <taxon>Plasmodium (Laverania)</taxon>
    </lineage>
</organism>
<reference evidence="1 2" key="1">
    <citation type="submission" date="2013-02" db="EMBL/GenBank/DDBJ databases">
        <title>The Genome Annotation of Plasmodium falciparum NF135/5.C10.</title>
        <authorList>
            <consortium name="The Broad Institute Genome Sequencing Platform"/>
            <consortium name="The Broad Institute Genome Sequencing Center for Infectious Disease"/>
            <person name="Neafsey D."/>
            <person name="Hoffman S."/>
            <person name="Volkman S."/>
            <person name="Rosenthal P."/>
            <person name="Walker B."/>
            <person name="Young S.K."/>
            <person name="Zeng Q."/>
            <person name="Gargeya S."/>
            <person name="Fitzgerald M."/>
            <person name="Haas B."/>
            <person name="Abouelleil A."/>
            <person name="Allen A.W."/>
            <person name="Alvarado L."/>
            <person name="Arachchi H.M."/>
            <person name="Berlin A.M."/>
            <person name="Chapman S.B."/>
            <person name="Gainer-Dewar J."/>
            <person name="Goldberg J."/>
            <person name="Griggs A."/>
            <person name="Gujja S."/>
            <person name="Hansen M."/>
            <person name="Howarth C."/>
            <person name="Imamovic A."/>
            <person name="Ireland A."/>
            <person name="Larimer J."/>
            <person name="McCowan C."/>
            <person name="Murphy C."/>
            <person name="Pearson M."/>
            <person name="Poon T.W."/>
            <person name="Priest M."/>
            <person name="Roberts A."/>
            <person name="Saif S."/>
            <person name="Shea T."/>
            <person name="Sisk P."/>
            <person name="Sykes S."/>
            <person name="Wortman J."/>
            <person name="Nusbaum C."/>
            <person name="Birren B."/>
        </authorList>
    </citation>
    <scope>NUCLEOTIDE SEQUENCE [LARGE SCALE GENOMIC DNA]</scope>
    <source>
        <strain evidence="1 2">NF135/5.C10</strain>
    </source>
</reference>
<gene>
    <name evidence="1" type="ORF">PFNF135_02407</name>
</gene>
<name>W4IKB2_PLAFA</name>
<proteinExistence type="predicted"/>
<dbReference type="Proteomes" id="UP000019114">
    <property type="component" value="Unassembled WGS sequence"/>
</dbReference>
<accession>W4IKB2</accession>
<evidence type="ECO:0000313" key="2">
    <source>
        <dbReference type="Proteomes" id="UP000019114"/>
    </source>
</evidence>
<evidence type="ECO:0000313" key="1">
    <source>
        <dbReference type="EMBL" id="ETW43494.1"/>
    </source>
</evidence>
<dbReference type="EMBL" id="KI926044">
    <property type="protein sequence ID" value="ETW43494.1"/>
    <property type="molecule type" value="Genomic_DNA"/>
</dbReference>